<keyword evidence="1" id="KW-1133">Transmembrane helix</keyword>
<proteinExistence type="predicted"/>
<accession>A0ABS6TCH0</accession>
<dbReference type="RefSeq" id="WP_218325641.1">
    <property type="nucleotide sequence ID" value="NZ_JAHUZB010000003.1"/>
</dbReference>
<feature type="transmembrane region" description="Helical" evidence="1">
    <location>
        <begin position="183"/>
        <end position="205"/>
    </location>
</feature>
<feature type="transmembrane region" description="Helical" evidence="1">
    <location>
        <begin position="48"/>
        <end position="66"/>
    </location>
</feature>
<gene>
    <name evidence="2" type="ORF">KUA55_07810</name>
</gene>
<protein>
    <recommendedName>
        <fullName evidence="4">YcxB-like protein domain-containing protein</fullName>
    </recommendedName>
</protein>
<evidence type="ECO:0000313" key="2">
    <source>
        <dbReference type="EMBL" id="MBV7390581.1"/>
    </source>
</evidence>
<evidence type="ECO:0000313" key="3">
    <source>
        <dbReference type="Proteomes" id="UP000774130"/>
    </source>
</evidence>
<keyword evidence="1" id="KW-0812">Transmembrane</keyword>
<evidence type="ECO:0008006" key="4">
    <source>
        <dbReference type="Google" id="ProtNLM"/>
    </source>
</evidence>
<organism evidence="2 3">
    <name type="scientific">Enterococcus alishanensis</name>
    <dbReference type="NCBI Taxonomy" id="1303817"/>
    <lineage>
        <taxon>Bacteria</taxon>
        <taxon>Bacillati</taxon>
        <taxon>Bacillota</taxon>
        <taxon>Bacilli</taxon>
        <taxon>Lactobacillales</taxon>
        <taxon>Enterococcaceae</taxon>
        <taxon>Enterococcus</taxon>
    </lineage>
</organism>
<keyword evidence="3" id="KW-1185">Reference proteome</keyword>
<name>A0ABS6TCH0_9ENTE</name>
<dbReference type="Proteomes" id="UP000774130">
    <property type="component" value="Unassembled WGS sequence"/>
</dbReference>
<dbReference type="EMBL" id="JAHUZB010000003">
    <property type="protein sequence ID" value="MBV7390581.1"/>
    <property type="molecule type" value="Genomic_DNA"/>
</dbReference>
<reference evidence="2 3" key="1">
    <citation type="submission" date="2021-06" db="EMBL/GenBank/DDBJ databases">
        <title>Enterococcus alishanensis sp. nov., a novel lactic acid bacterium isolated from fresh coffee beans.</title>
        <authorList>
            <person name="Chen Y.-S."/>
        </authorList>
    </citation>
    <scope>NUCLEOTIDE SEQUENCE [LARGE SCALE GENOMIC DNA]</scope>
    <source>
        <strain evidence="2 3">ALS3</strain>
    </source>
</reference>
<comment type="caution">
    <text evidence="2">The sequence shown here is derived from an EMBL/GenBank/DDBJ whole genome shotgun (WGS) entry which is preliminary data.</text>
</comment>
<evidence type="ECO:0000256" key="1">
    <source>
        <dbReference type="SAM" id="Phobius"/>
    </source>
</evidence>
<keyword evidence="1" id="KW-0472">Membrane</keyword>
<sequence>MDFAKFDFDYYERSIKGMYQNYFSKRIGLASGTLILIVLYSLVFRESLWLNGLLVLILAGIIFYLSSQRQKFPEIYQQFLAENLPEAKIERIQESEYSFDVMRGNEVALRINKKGMRNFPAQNKQYTLMVGFEKTFFAKQPLEILYYDVLDLTYEESYRLKRNGYSNVPRFLRRFSWGNIKSSIGNGFSFILGNLFLLFILFRLLRYLLVIFRQFM</sequence>
<feature type="transmembrane region" description="Helical" evidence="1">
    <location>
        <begin position="23"/>
        <end position="42"/>
    </location>
</feature>